<evidence type="ECO:0008006" key="3">
    <source>
        <dbReference type="Google" id="ProtNLM"/>
    </source>
</evidence>
<organism evidence="1 2">
    <name type="scientific">Psychroserpens luteus</name>
    <dbReference type="NCBI Taxonomy" id="1434066"/>
    <lineage>
        <taxon>Bacteria</taxon>
        <taxon>Pseudomonadati</taxon>
        <taxon>Bacteroidota</taxon>
        <taxon>Flavobacteriia</taxon>
        <taxon>Flavobacteriales</taxon>
        <taxon>Flavobacteriaceae</taxon>
        <taxon>Psychroserpens</taxon>
    </lineage>
</organism>
<name>A0ABW5ZWG7_9FLAO</name>
<comment type="caution">
    <text evidence="1">The sequence shown here is derived from an EMBL/GenBank/DDBJ whole genome shotgun (WGS) entry which is preliminary data.</text>
</comment>
<reference evidence="2" key="1">
    <citation type="journal article" date="2019" name="Int. J. Syst. Evol. Microbiol.">
        <title>The Global Catalogue of Microorganisms (GCM) 10K type strain sequencing project: providing services to taxonomists for standard genome sequencing and annotation.</title>
        <authorList>
            <consortium name="The Broad Institute Genomics Platform"/>
            <consortium name="The Broad Institute Genome Sequencing Center for Infectious Disease"/>
            <person name="Wu L."/>
            <person name="Ma J."/>
        </authorList>
    </citation>
    <scope>NUCLEOTIDE SEQUENCE [LARGE SCALE GENOMIC DNA]</scope>
    <source>
        <strain evidence="2">KCTC 32514</strain>
    </source>
</reference>
<protein>
    <recommendedName>
        <fullName evidence="3">Lipoprotein</fullName>
    </recommendedName>
</protein>
<accession>A0ABW5ZWG7</accession>
<evidence type="ECO:0000313" key="2">
    <source>
        <dbReference type="Proteomes" id="UP001597548"/>
    </source>
</evidence>
<sequence length="160" mass="18547">MTSCKSDKVSEVNVETQEQIDAKTIFKKDIESIRYDEFGLSSDSQKAVNDWQKFQELNIQIDLLKNGDLAYFSGDPLIIKTFLQELRTEMPKQLRTNEISARITALDTKTQKLNSLLRLANIDKQEKLNAIREFFVTTSNLNLQINKKFEFEKNNVPKPQ</sequence>
<evidence type="ECO:0000313" key="1">
    <source>
        <dbReference type="EMBL" id="MFD2916886.1"/>
    </source>
</evidence>
<keyword evidence="2" id="KW-1185">Reference proteome</keyword>
<dbReference type="RefSeq" id="WP_194506258.1">
    <property type="nucleotide sequence ID" value="NZ_JADILU010000001.1"/>
</dbReference>
<gene>
    <name evidence="1" type="ORF">ACFS29_14625</name>
</gene>
<dbReference type="Proteomes" id="UP001597548">
    <property type="component" value="Unassembled WGS sequence"/>
</dbReference>
<proteinExistence type="predicted"/>
<dbReference type="EMBL" id="JBHUOS010000010">
    <property type="protein sequence ID" value="MFD2916886.1"/>
    <property type="molecule type" value="Genomic_DNA"/>
</dbReference>